<organism evidence="1 2">
    <name type="scientific">Paenibacillus shirakamiensis</name>
    <dbReference type="NCBI Taxonomy" id="1265935"/>
    <lineage>
        <taxon>Bacteria</taxon>
        <taxon>Bacillati</taxon>
        <taxon>Bacillota</taxon>
        <taxon>Bacilli</taxon>
        <taxon>Bacillales</taxon>
        <taxon>Paenibacillaceae</taxon>
        <taxon>Paenibacillus</taxon>
    </lineage>
</organism>
<protein>
    <submittedName>
        <fullName evidence="1">Uncharacterized protein</fullName>
    </submittedName>
</protein>
<keyword evidence="2" id="KW-1185">Reference proteome</keyword>
<gene>
    <name evidence="1" type="ORF">J2Z69_002047</name>
</gene>
<accession>A0ABS4JH04</accession>
<dbReference type="EMBL" id="JAGGLD010000003">
    <property type="protein sequence ID" value="MBP2001004.1"/>
    <property type="molecule type" value="Genomic_DNA"/>
</dbReference>
<sequence>MIVTVCNGRVEADWFDILVDEKSLAGKVLEELHNASGHHFNHLNHPYILEGRLPDQAWFEIGAHTELGLSGLQDGGFIRVQRTYSTIKEDVK</sequence>
<reference evidence="1 2" key="1">
    <citation type="submission" date="2021-03" db="EMBL/GenBank/DDBJ databases">
        <title>Genomic Encyclopedia of Type Strains, Phase IV (KMG-IV): sequencing the most valuable type-strain genomes for metagenomic binning, comparative biology and taxonomic classification.</title>
        <authorList>
            <person name="Goeker M."/>
        </authorList>
    </citation>
    <scope>NUCLEOTIDE SEQUENCE [LARGE SCALE GENOMIC DNA]</scope>
    <source>
        <strain evidence="1 2">DSM 26806</strain>
    </source>
</reference>
<dbReference type="Proteomes" id="UP001519288">
    <property type="component" value="Unassembled WGS sequence"/>
</dbReference>
<evidence type="ECO:0000313" key="2">
    <source>
        <dbReference type="Proteomes" id="UP001519288"/>
    </source>
</evidence>
<proteinExistence type="predicted"/>
<comment type="caution">
    <text evidence="1">The sequence shown here is derived from an EMBL/GenBank/DDBJ whole genome shotgun (WGS) entry which is preliminary data.</text>
</comment>
<evidence type="ECO:0000313" key="1">
    <source>
        <dbReference type="EMBL" id="MBP2001004.1"/>
    </source>
</evidence>
<name>A0ABS4JH04_9BACL</name>
<dbReference type="RefSeq" id="WP_209861651.1">
    <property type="nucleotide sequence ID" value="NZ_JAGGLD010000003.1"/>
</dbReference>